<dbReference type="InterPro" id="IPR051178">
    <property type="entry name" value="TfdA_dioxygenase"/>
</dbReference>
<accession>A0A480ANZ5</accession>
<dbReference type="Pfam" id="PF02668">
    <property type="entry name" value="TauD"/>
    <property type="match status" value="1"/>
</dbReference>
<proteinExistence type="inferred from homology"/>
<dbReference type="PANTHER" id="PTHR43779">
    <property type="entry name" value="DIOXYGENASE RV0097-RELATED"/>
    <property type="match status" value="1"/>
</dbReference>
<dbReference type="EMBL" id="BJCL01000002">
    <property type="protein sequence ID" value="GCL62087.1"/>
    <property type="molecule type" value="Genomic_DNA"/>
</dbReference>
<keyword evidence="4" id="KW-0560">Oxidoreductase</keyword>
<dbReference type="PANTHER" id="PTHR43779:SF3">
    <property type="entry name" value="(3R)-3-[(CARBOXYMETHYL)AMINO]FATTY ACID OXYGENASE_DECARBOXYLASE"/>
    <property type="match status" value="1"/>
</dbReference>
<protein>
    <submittedName>
        <fullName evidence="7">Alpha-ketoglutarate-dependent 2,4-dichlorophenoxyacetate dioxygenase</fullName>
    </submittedName>
</protein>
<evidence type="ECO:0000256" key="2">
    <source>
        <dbReference type="ARBA" id="ARBA00022723"/>
    </source>
</evidence>
<dbReference type="InterPro" id="IPR003819">
    <property type="entry name" value="TauD/TfdA-like"/>
</dbReference>
<gene>
    <name evidence="7" type="primary">tfdA</name>
    <name evidence="7" type="ORF">AQPW35_11680</name>
</gene>
<dbReference type="GO" id="GO:0016706">
    <property type="term" value="F:2-oxoglutarate-dependent dioxygenase activity"/>
    <property type="evidence" value="ECO:0007669"/>
    <property type="project" value="UniProtKB-ARBA"/>
</dbReference>
<evidence type="ECO:0000256" key="4">
    <source>
        <dbReference type="ARBA" id="ARBA00023002"/>
    </source>
</evidence>
<dbReference type="InterPro" id="IPR042098">
    <property type="entry name" value="TauD-like_sf"/>
</dbReference>
<evidence type="ECO:0000256" key="1">
    <source>
        <dbReference type="ARBA" id="ARBA00005896"/>
    </source>
</evidence>
<evidence type="ECO:0000256" key="3">
    <source>
        <dbReference type="ARBA" id="ARBA00022964"/>
    </source>
</evidence>
<dbReference type="RefSeq" id="WP_137731832.1">
    <property type="nucleotide sequence ID" value="NZ_BJCL01000002.1"/>
</dbReference>
<dbReference type="SUPFAM" id="SSF51197">
    <property type="entry name" value="Clavaminate synthase-like"/>
    <property type="match status" value="1"/>
</dbReference>
<dbReference type="Proteomes" id="UP000301751">
    <property type="component" value="Unassembled WGS sequence"/>
</dbReference>
<dbReference type="OrthoDB" id="8893262at2"/>
<evidence type="ECO:0000256" key="5">
    <source>
        <dbReference type="ARBA" id="ARBA00023004"/>
    </source>
</evidence>
<dbReference type="Gene3D" id="3.60.130.10">
    <property type="entry name" value="Clavaminate synthase-like"/>
    <property type="match status" value="1"/>
</dbReference>
<dbReference type="GO" id="GO:0046872">
    <property type="term" value="F:metal ion binding"/>
    <property type="evidence" value="ECO:0007669"/>
    <property type="project" value="UniProtKB-KW"/>
</dbReference>
<name>A0A480ANZ5_9BURK</name>
<evidence type="ECO:0000313" key="7">
    <source>
        <dbReference type="EMBL" id="GCL62087.1"/>
    </source>
</evidence>
<feature type="domain" description="TauD/TfdA-like" evidence="6">
    <location>
        <begin position="3"/>
        <end position="273"/>
    </location>
</feature>
<organism evidence="7 8">
    <name type="scientific">Pseudaquabacterium pictum</name>
    <dbReference type="NCBI Taxonomy" id="2315236"/>
    <lineage>
        <taxon>Bacteria</taxon>
        <taxon>Pseudomonadati</taxon>
        <taxon>Pseudomonadota</taxon>
        <taxon>Betaproteobacteria</taxon>
        <taxon>Burkholderiales</taxon>
        <taxon>Sphaerotilaceae</taxon>
        <taxon>Pseudaquabacterium</taxon>
    </lineage>
</organism>
<reference evidence="8" key="1">
    <citation type="submission" date="2019-03" db="EMBL/GenBank/DDBJ databases">
        <title>Aquabacterium pictum sp.nov., the first bacteriochlorophyll a-containing freshwater bacterium in the genus Aquabacterium of the class Betaproteobacteria.</title>
        <authorList>
            <person name="Hirose S."/>
            <person name="Tank M."/>
            <person name="Hara E."/>
            <person name="Tamaki H."/>
            <person name="Takaichi S."/>
            <person name="Haruta S."/>
            <person name="Hanada S."/>
        </authorList>
    </citation>
    <scope>NUCLEOTIDE SEQUENCE [LARGE SCALE GENOMIC DNA]</scope>
    <source>
        <strain evidence="8">W35</strain>
    </source>
</reference>
<comment type="caution">
    <text evidence="7">The sequence shown here is derived from an EMBL/GenBank/DDBJ whole genome shotgun (WGS) entry which is preliminary data.</text>
</comment>
<keyword evidence="5" id="KW-0408">Iron</keyword>
<comment type="similarity">
    <text evidence="1">Belongs to the TfdA dioxygenase family.</text>
</comment>
<keyword evidence="8" id="KW-1185">Reference proteome</keyword>
<evidence type="ECO:0000313" key="8">
    <source>
        <dbReference type="Proteomes" id="UP000301751"/>
    </source>
</evidence>
<keyword evidence="2" id="KW-0479">Metal-binding</keyword>
<keyword evidence="3 7" id="KW-0223">Dioxygenase</keyword>
<dbReference type="AlphaFoldDB" id="A0A480ANZ5"/>
<sequence>MQITPIADATFGATVTGLRLATLDDAGFARLHAAWLQHALLVFPGQFLTNAEQIGFAKRFGPIERIGGGDIVAISNVKADGTVRQHSPAEWDDMMKVIVGNMAWHADSTYMPVMAQGAVFSAEVVPPTGGRTCFADMRAAYDALDDATRALVHQRSARHSLVYSQSKLGHVQQAGSAYVGYGMDTTATPLRPLVKRHPETGRLSLLIGRHAHAIPGLEEAESERFLEDLVAWACQPPRVVAHHWTAGDVVLWDNRCLLHRAEPWDFTLPRVMWHSRLAGHPETEAAPLV</sequence>
<evidence type="ECO:0000259" key="6">
    <source>
        <dbReference type="Pfam" id="PF02668"/>
    </source>
</evidence>